<feature type="transmembrane region" description="Helical" evidence="1">
    <location>
        <begin position="69"/>
        <end position="86"/>
    </location>
</feature>
<evidence type="ECO:0000313" key="2">
    <source>
        <dbReference type="EMBL" id="API87534.1"/>
    </source>
</evidence>
<dbReference type="EMBL" id="CP016796">
    <property type="protein sequence ID" value="API87534.1"/>
    <property type="molecule type" value="Genomic_DNA"/>
</dbReference>
<dbReference type="KEGG" id="frx:F7310_09280"/>
<dbReference type="OrthoDB" id="6904817at2"/>
<protein>
    <submittedName>
        <fullName evidence="2">Uncharacterized protein</fullName>
    </submittedName>
</protein>
<keyword evidence="1" id="KW-0472">Membrane</keyword>
<proteinExistence type="predicted"/>
<dbReference type="AlphaFoldDB" id="A0A1L4BUL3"/>
<sequence length="250" mass="29314">MKLVNCADCGKEISLSCDKCPNCGSTKQFKNMVFFRKDLIKDGVTPMGMMKFQKHGGKIKIFNINYKKFATILVIFLIVITIIGYIRGNQKVNYKQEDGKVIQVTRFELDEINKNKAIKKQEKYLLESLKKLKPFQYGAISEIYKKLTGIRKNNPEYKKYYQLYKKYDDSKWACIRFVEKRDKSKAIVEDSFEIVYGRDNRFEGWAGKNTFIYIYTYKVKNPFGVTIKHVSSNKCIYDSNFNLESVKKTN</sequence>
<dbReference type="Proteomes" id="UP000184222">
    <property type="component" value="Chromosome"/>
</dbReference>
<reference evidence="2 3" key="1">
    <citation type="journal article" date="2016" name="Appl. Environ. Microbiol.">
        <title>Whole genome relationships among Francisella bacteria of diverse origin define new species and provide specific regions for detection.</title>
        <authorList>
            <person name="Challacombe J.F."/>
            <person name="Petersen J.M."/>
            <person name="Gallegos-Graves V."/>
            <person name="Hodge D."/>
            <person name="Pillai S."/>
            <person name="Kuske C.R."/>
        </authorList>
    </citation>
    <scope>NUCLEOTIDE SEQUENCE [LARGE SCALE GENOMIC DNA]</scope>
    <source>
        <strain evidence="3">TX07-7310</strain>
    </source>
</reference>
<keyword evidence="1" id="KW-0812">Transmembrane</keyword>
<dbReference type="RefSeq" id="WP_072713316.1">
    <property type="nucleotide sequence ID" value="NZ_CP016796.1"/>
</dbReference>
<gene>
    <name evidence="2" type="ORF">F7310_09280</name>
</gene>
<evidence type="ECO:0000313" key="3">
    <source>
        <dbReference type="Proteomes" id="UP000184222"/>
    </source>
</evidence>
<evidence type="ECO:0000256" key="1">
    <source>
        <dbReference type="SAM" id="Phobius"/>
    </source>
</evidence>
<accession>A0A1L4BUL3</accession>
<organism evidence="2 3">
    <name type="scientific">Francisella uliginis</name>
    <dbReference type="NCBI Taxonomy" id="573570"/>
    <lineage>
        <taxon>Bacteria</taxon>
        <taxon>Pseudomonadati</taxon>
        <taxon>Pseudomonadota</taxon>
        <taxon>Gammaproteobacteria</taxon>
        <taxon>Thiotrichales</taxon>
        <taxon>Francisellaceae</taxon>
        <taxon>Francisella</taxon>
    </lineage>
</organism>
<keyword evidence="3" id="KW-1185">Reference proteome</keyword>
<keyword evidence="1" id="KW-1133">Transmembrane helix</keyword>
<name>A0A1L4BUL3_9GAMM</name>